<keyword evidence="2" id="KW-1185">Reference proteome</keyword>
<gene>
    <name evidence="1" type="ORF">JMUB3870_0772</name>
</gene>
<evidence type="ECO:0000313" key="1">
    <source>
        <dbReference type="EMBL" id="BBM44654.1"/>
    </source>
</evidence>
<accession>A0A510JZL8</accession>
<dbReference type="AlphaFoldDB" id="A0A510JZL8"/>
<proteinExistence type="predicted"/>
<reference evidence="1 2" key="1">
    <citation type="submission" date="2019-07" db="EMBL/GenBank/DDBJ databases">
        <title>Complete Genome Sequence of Leptotrichia trevisanii Strain JMUB3870.</title>
        <authorList>
            <person name="Watanabe S."/>
            <person name="Cui L."/>
        </authorList>
    </citation>
    <scope>NUCLEOTIDE SEQUENCE [LARGE SCALE GENOMIC DNA]</scope>
    <source>
        <strain evidence="1 2">JMUB3870</strain>
    </source>
</reference>
<dbReference type="EMBL" id="AP019831">
    <property type="protein sequence ID" value="BBM44654.1"/>
    <property type="molecule type" value="Genomic_DNA"/>
</dbReference>
<dbReference type="Proteomes" id="UP000422644">
    <property type="component" value="Chromosome"/>
</dbReference>
<protein>
    <submittedName>
        <fullName evidence="1">Uncharacterized protein</fullName>
    </submittedName>
</protein>
<organism evidence="1 2">
    <name type="scientific">Leptotrichia trevisanii</name>
    <dbReference type="NCBI Taxonomy" id="109328"/>
    <lineage>
        <taxon>Bacteria</taxon>
        <taxon>Fusobacteriati</taxon>
        <taxon>Fusobacteriota</taxon>
        <taxon>Fusobacteriia</taxon>
        <taxon>Fusobacteriales</taxon>
        <taxon>Leptotrichiaceae</taxon>
        <taxon>Leptotrichia</taxon>
    </lineage>
</organism>
<name>A0A510JZL8_9FUSO</name>
<evidence type="ECO:0000313" key="2">
    <source>
        <dbReference type="Proteomes" id="UP000422644"/>
    </source>
</evidence>
<sequence>MKRDCRFIKVLYLKHKKLKFQIKNKKTKNLSRIKIVQEIIISRGEKNVMATYST</sequence>